<dbReference type="Proteomes" id="UP000824969">
    <property type="component" value="Chromosome"/>
</dbReference>
<sequence length="101" mass="10739">MDGEDPAGNFLPLSEIMQQAISAGAKVSICEQGSRLPGMEQGGFIRGGGHLERPLGRCRSGRLAGLRGRGLPDRSLLLPGRLRSAGMVEETVKRLRAITSL</sequence>
<evidence type="ECO:0000313" key="1">
    <source>
        <dbReference type="EMBL" id="BBL69278.1"/>
    </source>
</evidence>
<reference evidence="1 2" key="1">
    <citation type="submission" date="2019-06" db="EMBL/GenBank/DDBJ databases">
        <title>Complete genome sequence of Methanoculleus chikugoensis strain MG62.</title>
        <authorList>
            <person name="Asakawa S."/>
            <person name="Dianou D."/>
        </authorList>
    </citation>
    <scope>NUCLEOTIDE SEQUENCE [LARGE SCALE GENOMIC DNA]</scope>
    <source>
        <strain evidence="1 2">MG62</strain>
    </source>
</reference>
<dbReference type="GeneID" id="66132002"/>
<organism evidence="1 2">
    <name type="scientific">Methanoculleus chikugoensis</name>
    <dbReference type="NCBI Taxonomy" id="118126"/>
    <lineage>
        <taxon>Archaea</taxon>
        <taxon>Methanobacteriati</taxon>
        <taxon>Methanobacteriota</taxon>
        <taxon>Stenosarchaea group</taxon>
        <taxon>Methanomicrobia</taxon>
        <taxon>Methanomicrobiales</taxon>
        <taxon>Methanomicrobiaceae</taxon>
        <taxon>Methanoculleus</taxon>
    </lineage>
</organism>
<gene>
    <name evidence="1" type="ORF">MchiMG62_24590</name>
</gene>
<keyword evidence="2" id="KW-1185">Reference proteome</keyword>
<evidence type="ECO:0000313" key="2">
    <source>
        <dbReference type="Proteomes" id="UP000824969"/>
    </source>
</evidence>
<dbReference type="RefSeq" id="WP_221057250.1">
    <property type="nucleotide sequence ID" value="NZ_AP019781.1"/>
</dbReference>
<name>A0ABM7H986_9EURY</name>
<accession>A0ABM7H986</accession>
<dbReference type="EMBL" id="AP019781">
    <property type="protein sequence ID" value="BBL69278.1"/>
    <property type="molecule type" value="Genomic_DNA"/>
</dbReference>
<protein>
    <submittedName>
        <fullName evidence="1">Uncharacterized protein</fullName>
    </submittedName>
</protein>
<proteinExistence type="predicted"/>